<organism evidence="1 2">
    <name type="scientific">Burkholderia vietnamiensis</name>
    <dbReference type="NCBI Taxonomy" id="60552"/>
    <lineage>
        <taxon>Bacteria</taxon>
        <taxon>Pseudomonadati</taxon>
        <taxon>Pseudomonadota</taxon>
        <taxon>Betaproteobacteria</taxon>
        <taxon>Burkholderiales</taxon>
        <taxon>Burkholderiaceae</taxon>
        <taxon>Burkholderia</taxon>
        <taxon>Burkholderia cepacia complex</taxon>
    </lineage>
</organism>
<keyword evidence="2" id="KW-1185">Reference proteome</keyword>
<accession>A0ABS1AQV1</accession>
<dbReference type="EMBL" id="JADVKH010000008">
    <property type="protein sequence ID" value="MBJ9686506.1"/>
    <property type="molecule type" value="Genomic_DNA"/>
</dbReference>
<proteinExistence type="predicted"/>
<dbReference type="RefSeq" id="WP_200091023.1">
    <property type="nucleotide sequence ID" value="NZ_JADVKH010000008.1"/>
</dbReference>
<gene>
    <name evidence="1" type="ORF">I5589_05355</name>
</gene>
<protein>
    <submittedName>
        <fullName evidence="1">Uncharacterized protein</fullName>
    </submittedName>
</protein>
<reference evidence="1 2" key="1">
    <citation type="submission" date="2020-11" db="EMBL/GenBank/DDBJ databases">
        <title>Enhanced detection system for hospital associated transmission using whole genome sequencing surveillance.</title>
        <authorList>
            <person name="Harrison L.H."/>
            <person name="Van Tyne D."/>
            <person name="Marsh J.W."/>
            <person name="Griffith M.P."/>
            <person name="Snyder D.J."/>
            <person name="Cooper V.S."/>
            <person name="Mustapha M."/>
        </authorList>
    </citation>
    <scope>NUCLEOTIDE SEQUENCE [LARGE SCALE GENOMIC DNA]</scope>
    <source>
        <strain evidence="1 2">BC00020</strain>
    </source>
</reference>
<dbReference type="Proteomes" id="UP000808215">
    <property type="component" value="Unassembled WGS sequence"/>
</dbReference>
<sequence>MTASGSGFNGSMQHTKRRHLDHGHLSMLFGSKSEFAIEAMIEPGLVPPSSVYGRMQVWCANMSIGDFSNPRCSLYPAYLGFKQLVTALPNLWRSDLDGLSDEQLIDRLDRLLYGSQGDELLEDDDRTVVECRRDWEKYGAFNFLTNWGEQFDREGKAFIFCPPAQPAKILVLRRGSNTVLPLHASIPAAADAIDKFLRWFDESSALLANQNSI</sequence>
<evidence type="ECO:0000313" key="1">
    <source>
        <dbReference type="EMBL" id="MBJ9686506.1"/>
    </source>
</evidence>
<name>A0ABS1AQV1_BURVI</name>
<comment type="caution">
    <text evidence="1">The sequence shown here is derived from an EMBL/GenBank/DDBJ whole genome shotgun (WGS) entry which is preliminary data.</text>
</comment>
<evidence type="ECO:0000313" key="2">
    <source>
        <dbReference type="Proteomes" id="UP000808215"/>
    </source>
</evidence>